<dbReference type="InterPro" id="IPR012373">
    <property type="entry name" value="Ferrdict_sens_TM"/>
</dbReference>
<sequence length="325" mass="36510">MPDSELPPHDVLRQAAHWFATLTDEPVSEKDRCAWQAWFQASPENQQAWQYVEQVGQRFHQARQQVGTTDAGQIVTRTRNHRLSRRRVLGGGIACATLGLLSQTPAARTTHRWAVALTADHHTGIGEQQHLSLQDHSQLWLNTATAVDVEYRQQRRTISLRQGEILVQTAPDKQGRPFIVTTNAGTLRALGTRFAVHQGDHQVRVDVFEGAVEIRTVDGLSETIPAGWQTSFSNRQISPLGETNDAREAWRNGLIIAINTPLTTLVTELARYRHGHLEVAPSLEHLTVTGTFPIHKPDLALTMLENTLPIRVLHLLPWWVSLEPR</sequence>
<dbReference type="RefSeq" id="WP_316974036.1">
    <property type="nucleotide sequence ID" value="NZ_JAWIIJ010000008.1"/>
</dbReference>
<dbReference type="EMBL" id="JAWIIJ010000008">
    <property type="protein sequence ID" value="MDV2079486.1"/>
    <property type="molecule type" value="Genomic_DNA"/>
</dbReference>
<dbReference type="PIRSF" id="PIRSF018266">
    <property type="entry name" value="FecR"/>
    <property type="match status" value="1"/>
</dbReference>
<organism evidence="3 4">
    <name type="scientific">Marinobacter xestospongiae</name>
    <dbReference type="NCBI Taxonomy" id="994319"/>
    <lineage>
        <taxon>Bacteria</taxon>
        <taxon>Pseudomonadati</taxon>
        <taxon>Pseudomonadota</taxon>
        <taxon>Gammaproteobacteria</taxon>
        <taxon>Pseudomonadales</taxon>
        <taxon>Marinobacteraceae</taxon>
        <taxon>Marinobacter</taxon>
    </lineage>
</organism>
<gene>
    <name evidence="3" type="ORF">RYS15_12400</name>
</gene>
<dbReference type="InterPro" id="IPR032623">
    <property type="entry name" value="FecR_N"/>
</dbReference>
<keyword evidence="4" id="KW-1185">Reference proteome</keyword>
<dbReference type="Pfam" id="PF04773">
    <property type="entry name" value="FecR"/>
    <property type="match status" value="1"/>
</dbReference>
<feature type="domain" description="FecR protein" evidence="1">
    <location>
        <begin position="120"/>
        <end position="213"/>
    </location>
</feature>
<accession>A0ABU3VZ98</accession>
<comment type="caution">
    <text evidence="3">The sequence shown here is derived from an EMBL/GenBank/DDBJ whole genome shotgun (WGS) entry which is preliminary data.</text>
</comment>
<evidence type="ECO:0000259" key="2">
    <source>
        <dbReference type="Pfam" id="PF16220"/>
    </source>
</evidence>
<dbReference type="PANTHER" id="PTHR30273:SF2">
    <property type="entry name" value="PROTEIN FECR"/>
    <property type="match status" value="1"/>
</dbReference>
<dbReference type="PANTHER" id="PTHR30273">
    <property type="entry name" value="PERIPLASMIC SIGNAL SENSOR AND SIGMA FACTOR ACTIVATOR FECR-RELATED"/>
    <property type="match status" value="1"/>
</dbReference>
<dbReference type="Gene3D" id="2.60.120.1440">
    <property type="match status" value="1"/>
</dbReference>
<dbReference type="Pfam" id="PF16220">
    <property type="entry name" value="DUF4880"/>
    <property type="match status" value="1"/>
</dbReference>
<proteinExistence type="predicted"/>
<dbReference type="Proteomes" id="UP001269819">
    <property type="component" value="Unassembled WGS sequence"/>
</dbReference>
<evidence type="ECO:0000313" key="3">
    <source>
        <dbReference type="EMBL" id="MDV2079486.1"/>
    </source>
</evidence>
<evidence type="ECO:0000313" key="4">
    <source>
        <dbReference type="Proteomes" id="UP001269819"/>
    </source>
</evidence>
<feature type="domain" description="FecR N-terminal" evidence="2">
    <location>
        <begin position="13"/>
        <end position="55"/>
    </location>
</feature>
<reference evidence="3 4" key="1">
    <citation type="submission" date="2023-10" db="EMBL/GenBank/DDBJ databases">
        <title>Characteristics and mechanism of a salt-tolerant marine origin heterotrophic nitrifying- aerobic denitrifying bacteria Marinobacter xestospongiae HN1.</title>
        <authorList>
            <person name="Qi R."/>
        </authorList>
    </citation>
    <scope>NUCLEOTIDE SEQUENCE [LARGE SCALE GENOMIC DNA]</scope>
    <source>
        <strain evidence="3 4">HN1</strain>
    </source>
</reference>
<evidence type="ECO:0000259" key="1">
    <source>
        <dbReference type="Pfam" id="PF04773"/>
    </source>
</evidence>
<protein>
    <submittedName>
        <fullName evidence="3">FecR domain-containing protein</fullName>
    </submittedName>
</protein>
<dbReference type="InterPro" id="IPR006860">
    <property type="entry name" value="FecR"/>
</dbReference>
<name>A0ABU3VZ98_9GAMM</name>